<dbReference type="NCBIfam" id="NF041086">
    <property type="entry name" value="STAUR_1299_fam"/>
    <property type="match status" value="1"/>
</dbReference>
<sequence>MTDAETFLRLAFAQAPASEANAAISRTREEQEDSRSYELVLPGGDVRAFLLERALPKLVDYLESVGAKLPGCGGVFLSVFAGDTLHFIHARDAMQLLAEWSGASLEELKRRYGPR</sequence>
<dbReference type="EMBL" id="JMCB01000005">
    <property type="protein sequence ID" value="KFE69159.1"/>
    <property type="molecule type" value="Genomic_DNA"/>
</dbReference>
<dbReference type="Proteomes" id="UP000028725">
    <property type="component" value="Unassembled WGS sequence"/>
</dbReference>
<protein>
    <submittedName>
        <fullName evidence="1">Uncharacterized protein</fullName>
    </submittedName>
</protein>
<evidence type="ECO:0000313" key="2">
    <source>
        <dbReference type="Proteomes" id="UP000028725"/>
    </source>
</evidence>
<proteinExistence type="predicted"/>
<reference evidence="1 2" key="1">
    <citation type="submission" date="2014-04" db="EMBL/GenBank/DDBJ databases">
        <title>Genome assembly of Hyalangium minutum DSM 14724.</title>
        <authorList>
            <person name="Sharma G."/>
            <person name="Subramanian S."/>
        </authorList>
    </citation>
    <scope>NUCLEOTIDE SEQUENCE [LARGE SCALE GENOMIC DNA]</scope>
    <source>
        <strain evidence="1 2">DSM 14724</strain>
    </source>
</reference>
<organism evidence="1 2">
    <name type="scientific">Hyalangium minutum</name>
    <dbReference type="NCBI Taxonomy" id="394096"/>
    <lineage>
        <taxon>Bacteria</taxon>
        <taxon>Pseudomonadati</taxon>
        <taxon>Myxococcota</taxon>
        <taxon>Myxococcia</taxon>
        <taxon>Myxococcales</taxon>
        <taxon>Cystobacterineae</taxon>
        <taxon>Archangiaceae</taxon>
        <taxon>Hyalangium</taxon>
    </lineage>
</organism>
<dbReference type="AlphaFoldDB" id="A0A085WN96"/>
<comment type="caution">
    <text evidence="1">The sequence shown here is derived from an EMBL/GenBank/DDBJ whole genome shotgun (WGS) entry which is preliminary data.</text>
</comment>
<evidence type="ECO:0000313" key="1">
    <source>
        <dbReference type="EMBL" id="KFE69159.1"/>
    </source>
</evidence>
<accession>A0A085WN96</accession>
<name>A0A085WN96_9BACT</name>
<gene>
    <name evidence="1" type="ORF">DB31_7061</name>
</gene>
<dbReference type="STRING" id="394096.DB31_7061"/>
<dbReference type="RefSeq" id="WP_044187950.1">
    <property type="nucleotide sequence ID" value="NZ_JMCB01000005.1"/>
</dbReference>
<dbReference type="OrthoDB" id="5519744at2"/>
<keyword evidence="2" id="KW-1185">Reference proteome</keyword>